<dbReference type="AlphaFoldDB" id="A0A2P4RFS7"/>
<comment type="caution">
    <text evidence="3">The sequence shown here is derived from an EMBL/GenBank/DDBJ whole genome shotgun (WGS) entry which is preliminary data.</text>
</comment>
<sequence length="271" mass="31149">MGLPIRLNAVVLFISQWWMFESGESVQLNYSIRVASGAGETRKKTMLDWDRRTTPKWRLIRRDQKGHAYSVKEVLKLLAPEKWMCQRLLPRSQELARPDTLSSRYGLDIFPPHTDFATIDVPPQYLVLVAPQPRAADTLIYDAGELVREFGIDYLQRCLYLLRGRTSRYCRLITHQDNKKVLRYNATVMAAQNAEAHAVADYIKTSMRATCRIDWTQHRMAILDNWSAMHGRDALDGTLGVGLYRFALWGSNDLDNRELFFEGPVVLATGQ</sequence>
<name>A0A2P4RFS7_RALPI</name>
<reference evidence="3" key="1">
    <citation type="submission" date="2018-06" db="EMBL/GenBank/DDBJ databases">
        <authorList>
            <person name="O'Rourke A."/>
        </authorList>
    </citation>
    <scope>NUCLEOTIDE SEQUENCE</scope>
    <source>
        <strain evidence="3">132550021-3</strain>
    </source>
</reference>
<protein>
    <submittedName>
        <fullName evidence="3">TauD/TfdA family dioxygenase</fullName>
    </submittedName>
</protein>
<keyword evidence="1" id="KW-0560">Oxidoreductase</keyword>
<evidence type="ECO:0000259" key="2">
    <source>
        <dbReference type="Pfam" id="PF02668"/>
    </source>
</evidence>
<dbReference type="InterPro" id="IPR003819">
    <property type="entry name" value="TauD/TfdA-like"/>
</dbReference>
<dbReference type="Proteomes" id="UP001199322">
    <property type="component" value="Unassembled WGS sequence"/>
</dbReference>
<dbReference type="EMBL" id="QGBI01000028">
    <property type="protein sequence ID" value="MBX3892695.1"/>
    <property type="molecule type" value="Genomic_DNA"/>
</dbReference>
<keyword evidence="3" id="KW-0223">Dioxygenase</keyword>
<evidence type="ECO:0000313" key="4">
    <source>
        <dbReference type="Proteomes" id="UP001199322"/>
    </source>
</evidence>
<proteinExistence type="predicted"/>
<gene>
    <name evidence="3" type="ORF">DEE74_22765</name>
</gene>
<dbReference type="Gene3D" id="3.60.130.10">
    <property type="entry name" value="Clavaminate synthase-like"/>
    <property type="match status" value="1"/>
</dbReference>
<organism evidence="3 4">
    <name type="scientific">Ralstonia pickettii</name>
    <name type="common">Burkholderia pickettii</name>
    <dbReference type="NCBI Taxonomy" id="329"/>
    <lineage>
        <taxon>Bacteria</taxon>
        <taxon>Pseudomonadati</taxon>
        <taxon>Pseudomonadota</taxon>
        <taxon>Betaproteobacteria</taxon>
        <taxon>Burkholderiales</taxon>
        <taxon>Burkholderiaceae</taxon>
        <taxon>Ralstonia</taxon>
    </lineage>
</organism>
<dbReference type="GO" id="GO:0016706">
    <property type="term" value="F:2-oxoglutarate-dependent dioxygenase activity"/>
    <property type="evidence" value="ECO:0007669"/>
    <property type="project" value="UniProtKB-ARBA"/>
</dbReference>
<feature type="domain" description="TauD/TfdA-like" evidence="2">
    <location>
        <begin position="186"/>
        <end position="237"/>
    </location>
</feature>
<dbReference type="InterPro" id="IPR042098">
    <property type="entry name" value="TauD-like_sf"/>
</dbReference>
<evidence type="ECO:0000256" key="1">
    <source>
        <dbReference type="ARBA" id="ARBA00023002"/>
    </source>
</evidence>
<dbReference type="Pfam" id="PF02668">
    <property type="entry name" value="TauD"/>
    <property type="match status" value="1"/>
</dbReference>
<dbReference type="SUPFAM" id="SSF51197">
    <property type="entry name" value="Clavaminate synthase-like"/>
    <property type="match status" value="1"/>
</dbReference>
<accession>A0A2P4RFS7</accession>
<evidence type="ECO:0000313" key="3">
    <source>
        <dbReference type="EMBL" id="MBX3892695.1"/>
    </source>
</evidence>